<evidence type="ECO:0000313" key="4">
    <source>
        <dbReference type="Proteomes" id="UP000019194"/>
    </source>
</evidence>
<evidence type="ECO:0000259" key="2">
    <source>
        <dbReference type="Pfam" id="PF07479"/>
    </source>
</evidence>
<dbReference type="GO" id="GO:0047952">
    <property type="term" value="F:glycerol-3-phosphate dehydrogenase [NAD(P)+] activity"/>
    <property type="evidence" value="ECO:0007669"/>
    <property type="project" value="UniProtKB-EC"/>
</dbReference>
<sequence>MSDGIGFGANARTALITRGLTEMSRLGAALGADPATFMGMAGLGDLVLTCTDNQSRNRRFWHDARPGYGRAGRAGQDWSGG</sequence>
<dbReference type="Pfam" id="PF07479">
    <property type="entry name" value="NAD_Gly3P_dh_C"/>
    <property type="match status" value="1"/>
</dbReference>
<dbReference type="GO" id="GO:0005829">
    <property type="term" value="C:cytosol"/>
    <property type="evidence" value="ECO:0007669"/>
    <property type="project" value="TreeGrafter"/>
</dbReference>
<reference evidence="3 4" key="1">
    <citation type="submission" date="2013-10" db="EMBL/GenBank/DDBJ databases">
        <title>Antibiotic resistance diversity of beta-lactamase producers in the General Hospital Vienna.</title>
        <authorList>
            <person name="Barisic I."/>
            <person name="Mitteregger D."/>
            <person name="Hirschl A.M."/>
            <person name="Noehammer C."/>
            <person name="Wiesinger-Mayr H."/>
        </authorList>
    </citation>
    <scope>NUCLEOTIDE SEQUENCE [LARGE SCALE GENOMIC DNA]</scope>
    <source>
        <strain evidence="3 4">ISC11</strain>
    </source>
</reference>
<evidence type="ECO:0000313" key="3">
    <source>
        <dbReference type="EMBL" id="CDL39557.1"/>
    </source>
</evidence>
<dbReference type="SUPFAM" id="SSF48179">
    <property type="entry name" value="6-phosphogluconate dehydrogenase C-terminal domain-like"/>
    <property type="match status" value="1"/>
</dbReference>
<dbReference type="EMBL" id="CBWP010000059">
    <property type="protein sequence ID" value="CDL39557.1"/>
    <property type="molecule type" value="Genomic_DNA"/>
</dbReference>
<dbReference type="GO" id="GO:0046474">
    <property type="term" value="P:glycerophospholipid biosynthetic process"/>
    <property type="evidence" value="ECO:0007669"/>
    <property type="project" value="TreeGrafter"/>
</dbReference>
<dbReference type="GO" id="GO:0006072">
    <property type="term" value="P:glycerol-3-phosphate metabolic process"/>
    <property type="evidence" value="ECO:0007669"/>
    <property type="project" value="InterPro"/>
</dbReference>
<evidence type="ECO:0000256" key="1">
    <source>
        <dbReference type="ARBA" id="ARBA00023002"/>
    </source>
</evidence>
<dbReference type="Gene3D" id="1.10.1040.10">
    <property type="entry name" value="N-(1-d-carboxylethyl)-l-norvaline Dehydrogenase, domain 2"/>
    <property type="match status" value="1"/>
</dbReference>
<dbReference type="EC" id="1.1.1.94" evidence="3"/>
<dbReference type="Proteomes" id="UP000019194">
    <property type="component" value="Unassembled WGS sequence"/>
</dbReference>
<dbReference type="AlphaFoldDB" id="A0A7G2IQX2"/>
<keyword evidence="1 3" id="KW-0560">Oxidoreductase</keyword>
<name>A0A7G2IQX2_CITFR</name>
<dbReference type="InterPro" id="IPR008927">
    <property type="entry name" value="6-PGluconate_DH-like_C_sf"/>
</dbReference>
<accession>A0A7G2IQX2</accession>
<feature type="domain" description="Glycerol-3-phosphate dehydrogenase NAD-dependent C-terminal" evidence="2">
    <location>
        <begin position="1"/>
        <end position="60"/>
    </location>
</feature>
<comment type="caution">
    <text evidence="3">The sequence shown here is derived from an EMBL/GenBank/DDBJ whole genome shotgun (WGS) entry which is preliminary data.</text>
</comment>
<proteinExistence type="predicted"/>
<dbReference type="InterPro" id="IPR013328">
    <property type="entry name" value="6PGD_dom2"/>
</dbReference>
<organism evidence="3 4">
    <name type="scientific">Citrobacter freundii</name>
    <dbReference type="NCBI Taxonomy" id="546"/>
    <lineage>
        <taxon>Bacteria</taxon>
        <taxon>Pseudomonadati</taxon>
        <taxon>Pseudomonadota</taxon>
        <taxon>Gammaproteobacteria</taxon>
        <taxon>Enterobacterales</taxon>
        <taxon>Enterobacteriaceae</taxon>
        <taxon>Citrobacter</taxon>
        <taxon>Citrobacter freundii complex</taxon>
    </lineage>
</organism>
<dbReference type="PANTHER" id="PTHR11728:SF1">
    <property type="entry name" value="GLYCEROL-3-PHOSPHATE DEHYDROGENASE [NAD(+)] 2, CHLOROPLASTIC"/>
    <property type="match status" value="1"/>
</dbReference>
<dbReference type="GO" id="GO:0005975">
    <property type="term" value="P:carbohydrate metabolic process"/>
    <property type="evidence" value="ECO:0007669"/>
    <property type="project" value="InterPro"/>
</dbReference>
<protein>
    <submittedName>
        <fullName evidence="3">Glycerol-3-phosphate dehydrogenase [NAD(P)+]</fullName>
        <ecNumber evidence="3">1.1.1.94</ecNumber>
    </submittedName>
</protein>
<dbReference type="InterPro" id="IPR006109">
    <property type="entry name" value="G3P_DH_NAD-dep_C"/>
</dbReference>
<dbReference type="PANTHER" id="PTHR11728">
    <property type="entry name" value="GLYCEROL-3-PHOSPHATE DEHYDROGENASE"/>
    <property type="match status" value="1"/>
</dbReference>